<sequence>ARNCSLVKNLFLLGPKFGVLQTTCFGSVFRGARIAVVVSTSKNKKLLLLSVATLQIVKDQPHQKSNRKLHGGIVRHFDNNDPRYSWLLVACLAEECLVLSSRLYR</sequence>
<dbReference type="AlphaFoldDB" id="A0A7J9AMD5"/>
<evidence type="ECO:0000313" key="1">
    <source>
        <dbReference type="EMBL" id="MBA0725245.1"/>
    </source>
</evidence>
<reference evidence="1 2" key="1">
    <citation type="journal article" date="2019" name="Genome Biol. Evol.">
        <title>Insights into the evolution of the New World diploid cottons (Gossypium, subgenus Houzingenia) based on genome sequencing.</title>
        <authorList>
            <person name="Grover C.E."/>
            <person name="Arick M.A. 2nd"/>
            <person name="Thrash A."/>
            <person name="Conover J.L."/>
            <person name="Sanders W.S."/>
            <person name="Peterson D.G."/>
            <person name="Frelichowski J.E."/>
            <person name="Scheffler J.A."/>
            <person name="Scheffler B.E."/>
            <person name="Wendel J.F."/>
        </authorList>
    </citation>
    <scope>NUCLEOTIDE SEQUENCE [LARGE SCALE GENOMIC DNA]</scope>
    <source>
        <strain evidence="1">4</strain>
        <tissue evidence="1">Leaf</tissue>
    </source>
</reference>
<gene>
    <name evidence="1" type="ORF">Golax_021843</name>
</gene>
<proteinExistence type="predicted"/>
<keyword evidence="2" id="KW-1185">Reference proteome</keyword>
<dbReference type="EMBL" id="JABEZV010000011">
    <property type="protein sequence ID" value="MBA0725245.1"/>
    <property type="molecule type" value="Genomic_DNA"/>
</dbReference>
<accession>A0A7J9AMD5</accession>
<feature type="non-terminal residue" evidence="1">
    <location>
        <position position="105"/>
    </location>
</feature>
<organism evidence="1 2">
    <name type="scientific">Gossypium laxum</name>
    <dbReference type="NCBI Taxonomy" id="34288"/>
    <lineage>
        <taxon>Eukaryota</taxon>
        <taxon>Viridiplantae</taxon>
        <taxon>Streptophyta</taxon>
        <taxon>Embryophyta</taxon>
        <taxon>Tracheophyta</taxon>
        <taxon>Spermatophyta</taxon>
        <taxon>Magnoliopsida</taxon>
        <taxon>eudicotyledons</taxon>
        <taxon>Gunneridae</taxon>
        <taxon>Pentapetalae</taxon>
        <taxon>rosids</taxon>
        <taxon>malvids</taxon>
        <taxon>Malvales</taxon>
        <taxon>Malvaceae</taxon>
        <taxon>Malvoideae</taxon>
        <taxon>Gossypium</taxon>
    </lineage>
</organism>
<protein>
    <submittedName>
        <fullName evidence="1">Uncharacterized protein</fullName>
    </submittedName>
</protein>
<comment type="caution">
    <text evidence="1">The sequence shown here is derived from an EMBL/GenBank/DDBJ whole genome shotgun (WGS) entry which is preliminary data.</text>
</comment>
<evidence type="ECO:0000313" key="2">
    <source>
        <dbReference type="Proteomes" id="UP000593574"/>
    </source>
</evidence>
<dbReference type="Proteomes" id="UP000593574">
    <property type="component" value="Unassembled WGS sequence"/>
</dbReference>
<name>A0A7J9AMD5_9ROSI</name>
<feature type="non-terminal residue" evidence="1">
    <location>
        <position position="1"/>
    </location>
</feature>